<evidence type="ECO:0000313" key="2">
    <source>
        <dbReference type="EMBL" id="KAJ7701965.1"/>
    </source>
</evidence>
<dbReference type="Proteomes" id="UP001221757">
    <property type="component" value="Unassembled WGS sequence"/>
</dbReference>
<gene>
    <name evidence="2" type="ORF">B0H17DRAFT_1128167</name>
</gene>
<evidence type="ECO:0000313" key="3">
    <source>
        <dbReference type="Proteomes" id="UP001221757"/>
    </source>
</evidence>
<feature type="compositionally biased region" description="Basic and acidic residues" evidence="1">
    <location>
        <begin position="151"/>
        <end position="164"/>
    </location>
</feature>
<sequence length="394" mass="43945">MFPTLRGSKNCENMRADLVRGHAPEEALPKFLDGRGKGIDELMIRDQEDTKQSHKSVVIAGMCSQSNTDWAGANTNFADLFDHLALSFWTVSATLIHLRGVDTEGDGVHLRPDVDGPLRPLIGRIGRVGGHPAVVEYGLDLEHLHSRRRLEDHGDVGRSAREDNQDFDFGGDAAGEGDERIRWGVTPHRSVSHKFFEGWQLESVHADAETAEDQKTHASGLIRQTIANGFFGQLDICLLEPKTARNEGRDTIAESSKLENLVWRYPYPPRCTIDQQSEEFGSAGGVYTENHCQTFKDEFRERTTKDHRAPAANGGRLDGALAVIRVLEKGCEQIRCRLNRSDGPDPALEREGPPPRQTRRSRCQVRPERRLSLDMRMSTGMDENVGTSLSGPFE</sequence>
<keyword evidence="3" id="KW-1185">Reference proteome</keyword>
<reference evidence="2" key="1">
    <citation type="submission" date="2023-03" db="EMBL/GenBank/DDBJ databases">
        <title>Massive genome expansion in bonnet fungi (Mycena s.s.) driven by repeated elements and novel gene families across ecological guilds.</title>
        <authorList>
            <consortium name="Lawrence Berkeley National Laboratory"/>
            <person name="Harder C.B."/>
            <person name="Miyauchi S."/>
            <person name="Viragh M."/>
            <person name="Kuo A."/>
            <person name="Thoen E."/>
            <person name="Andreopoulos B."/>
            <person name="Lu D."/>
            <person name="Skrede I."/>
            <person name="Drula E."/>
            <person name="Henrissat B."/>
            <person name="Morin E."/>
            <person name="Kohler A."/>
            <person name="Barry K."/>
            <person name="LaButti K."/>
            <person name="Morin E."/>
            <person name="Salamov A."/>
            <person name="Lipzen A."/>
            <person name="Mereny Z."/>
            <person name="Hegedus B."/>
            <person name="Baldrian P."/>
            <person name="Stursova M."/>
            <person name="Weitz H."/>
            <person name="Taylor A."/>
            <person name="Grigoriev I.V."/>
            <person name="Nagy L.G."/>
            <person name="Martin F."/>
            <person name="Kauserud H."/>
        </authorList>
    </citation>
    <scope>NUCLEOTIDE SEQUENCE</scope>
    <source>
        <strain evidence="2">CBHHK067</strain>
    </source>
</reference>
<protein>
    <submittedName>
        <fullName evidence="2">Uncharacterized protein</fullName>
    </submittedName>
</protein>
<dbReference type="AlphaFoldDB" id="A0AAD7DZZ8"/>
<feature type="compositionally biased region" description="Polar residues" evidence="1">
    <location>
        <begin position="385"/>
        <end position="394"/>
    </location>
</feature>
<comment type="caution">
    <text evidence="2">The sequence shown here is derived from an EMBL/GenBank/DDBJ whole genome shotgun (WGS) entry which is preliminary data.</text>
</comment>
<feature type="region of interest" description="Disordered" evidence="1">
    <location>
        <begin position="338"/>
        <end position="394"/>
    </location>
</feature>
<proteinExistence type="predicted"/>
<dbReference type="EMBL" id="JARKIE010000016">
    <property type="protein sequence ID" value="KAJ7701965.1"/>
    <property type="molecule type" value="Genomic_DNA"/>
</dbReference>
<evidence type="ECO:0000256" key="1">
    <source>
        <dbReference type="SAM" id="MobiDB-lite"/>
    </source>
</evidence>
<accession>A0AAD7DZZ8</accession>
<organism evidence="2 3">
    <name type="scientific">Mycena rosella</name>
    <name type="common">Pink bonnet</name>
    <name type="synonym">Agaricus rosellus</name>
    <dbReference type="NCBI Taxonomy" id="1033263"/>
    <lineage>
        <taxon>Eukaryota</taxon>
        <taxon>Fungi</taxon>
        <taxon>Dikarya</taxon>
        <taxon>Basidiomycota</taxon>
        <taxon>Agaricomycotina</taxon>
        <taxon>Agaricomycetes</taxon>
        <taxon>Agaricomycetidae</taxon>
        <taxon>Agaricales</taxon>
        <taxon>Marasmiineae</taxon>
        <taxon>Mycenaceae</taxon>
        <taxon>Mycena</taxon>
    </lineage>
</organism>
<feature type="compositionally biased region" description="Basic and acidic residues" evidence="1">
    <location>
        <begin position="338"/>
        <end position="353"/>
    </location>
</feature>
<feature type="region of interest" description="Disordered" evidence="1">
    <location>
        <begin position="151"/>
        <end position="175"/>
    </location>
</feature>
<name>A0AAD7DZZ8_MYCRO</name>